<dbReference type="InterPro" id="IPR015422">
    <property type="entry name" value="PyrdxlP-dep_Trfase_small"/>
</dbReference>
<protein>
    <recommendedName>
        <fullName evidence="9">Phosphatidate cytidylyltransferase, mitochondrial</fullName>
        <ecNumber evidence="8">2.7.7.41</ecNumber>
    </recommendedName>
    <alternativeName>
        <fullName evidence="22">CDP-diacylglycerol synthase</fullName>
    </alternativeName>
    <alternativeName>
        <fullName evidence="23">Imidazole acetol-phosphate transaminase</fullName>
    </alternativeName>
</protein>
<dbReference type="EC" id="2.7.7.41" evidence="8"/>
<evidence type="ECO:0000256" key="18">
    <source>
        <dbReference type="ARBA" id="ARBA00023128"/>
    </source>
</evidence>
<evidence type="ECO:0000256" key="2">
    <source>
        <dbReference type="ARBA" id="ARBA00001946"/>
    </source>
</evidence>
<comment type="similarity">
    <text evidence="6">Belongs to the TAM41 family.</text>
</comment>
<evidence type="ECO:0000256" key="16">
    <source>
        <dbReference type="ARBA" id="ARBA00022898"/>
    </source>
</evidence>
<evidence type="ECO:0000256" key="9">
    <source>
        <dbReference type="ARBA" id="ARBA00018337"/>
    </source>
</evidence>
<dbReference type="Pfam" id="PF00155">
    <property type="entry name" value="Aminotran_1_2"/>
    <property type="match status" value="1"/>
</dbReference>
<feature type="compositionally biased region" description="Low complexity" evidence="24">
    <location>
        <begin position="69"/>
        <end position="81"/>
    </location>
</feature>
<evidence type="ECO:0000256" key="4">
    <source>
        <dbReference type="ARBA" id="ARBA00005119"/>
    </source>
</evidence>
<comment type="similarity">
    <text evidence="7">Belongs to the class-II pyridoxal-phosphate-dependent aminotransferase family.</text>
</comment>
<evidence type="ECO:0000256" key="21">
    <source>
        <dbReference type="ARBA" id="ARBA00023264"/>
    </source>
</evidence>
<feature type="domain" description="Aminotransferase class I/classII large" evidence="25">
    <location>
        <begin position="579"/>
        <end position="911"/>
    </location>
</feature>
<dbReference type="SUPFAM" id="SSF53383">
    <property type="entry name" value="PLP-dependent transferases"/>
    <property type="match status" value="1"/>
</dbReference>
<keyword evidence="15" id="KW-0460">Magnesium</keyword>
<dbReference type="InterPro" id="IPR005861">
    <property type="entry name" value="HisP_aminotrans"/>
</dbReference>
<keyword evidence="10" id="KW-0444">Lipid biosynthesis</keyword>
<dbReference type="GO" id="GO:0005743">
    <property type="term" value="C:mitochondrial inner membrane"/>
    <property type="evidence" value="ECO:0007669"/>
    <property type="project" value="UniProtKB-SubCell"/>
</dbReference>
<evidence type="ECO:0000256" key="24">
    <source>
        <dbReference type="SAM" id="MobiDB-lite"/>
    </source>
</evidence>
<dbReference type="CDD" id="cd00609">
    <property type="entry name" value="AAT_like"/>
    <property type="match status" value="1"/>
</dbReference>
<name>F0UA03_AJEC8</name>
<evidence type="ECO:0000256" key="10">
    <source>
        <dbReference type="ARBA" id="ARBA00022516"/>
    </source>
</evidence>
<keyword evidence="17" id="KW-0443">Lipid metabolism</keyword>
<gene>
    <name evidence="26" type="ORF">HCEG_02831</name>
</gene>
<dbReference type="AlphaFoldDB" id="F0UA03"/>
<dbReference type="VEuPathDB" id="FungiDB:I7I53_10225"/>
<evidence type="ECO:0000256" key="6">
    <source>
        <dbReference type="ARBA" id="ARBA00005458"/>
    </source>
</evidence>
<evidence type="ECO:0000256" key="20">
    <source>
        <dbReference type="ARBA" id="ARBA00023209"/>
    </source>
</evidence>
<dbReference type="Gene3D" id="3.90.1150.10">
    <property type="entry name" value="Aspartate Aminotransferase, domain 1"/>
    <property type="match status" value="1"/>
</dbReference>
<evidence type="ECO:0000256" key="7">
    <source>
        <dbReference type="ARBA" id="ARBA00008392"/>
    </source>
</evidence>
<evidence type="ECO:0000256" key="1">
    <source>
        <dbReference type="ARBA" id="ARBA00001933"/>
    </source>
</evidence>
<dbReference type="Proteomes" id="UP000008142">
    <property type="component" value="Unassembled WGS sequence"/>
</dbReference>
<keyword evidence="18" id="KW-0496">Mitochondrion</keyword>
<keyword evidence="14" id="KW-0999">Mitochondrion inner membrane</keyword>
<keyword evidence="11 26" id="KW-0032">Aminotransferase</keyword>
<keyword evidence="13" id="KW-0548">Nucleotidyltransferase</keyword>
<evidence type="ECO:0000259" key="25">
    <source>
        <dbReference type="Pfam" id="PF00155"/>
    </source>
</evidence>
<dbReference type="NCBIfam" id="TIGR01141">
    <property type="entry name" value="hisC"/>
    <property type="match status" value="1"/>
</dbReference>
<evidence type="ECO:0000256" key="15">
    <source>
        <dbReference type="ARBA" id="ARBA00022842"/>
    </source>
</evidence>
<dbReference type="OrthoDB" id="341477at2759"/>
<dbReference type="Pfam" id="PF09139">
    <property type="entry name" value="Tam41_Mmp37"/>
    <property type="match status" value="1"/>
</dbReference>
<dbReference type="PROSITE" id="PS00599">
    <property type="entry name" value="AA_TRANSFER_CLASS_2"/>
    <property type="match status" value="1"/>
</dbReference>
<dbReference type="GO" id="GO:0030170">
    <property type="term" value="F:pyridoxal phosphate binding"/>
    <property type="evidence" value="ECO:0007669"/>
    <property type="project" value="InterPro"/>
</dbReference>
<dbReference type="InterPro" id="IPR015424">
    <property type="entry name" value="PyrdxlP-dep_Trfase"/>
</dbReference>
<evidence type="ECO:0000256" key="12">
    <source>
        <dbReference type="ARBA" id="ARBA00022679"/>
    </source>
</evidence>
<keyword evidence="16" id="KW-0663">Pyridoxal phosphate</keyword>
<comment type="cofactor">
    <cofactor evidence="2">
        <name>Mg(2+)</name>
        <dbReference type="ChEBI" id="CHEBI:18420"/>
    </cofactor>
</comment>
<evidence type="ECO:0000313" key="27">
    <source>
        <dbReference type="Proteomes" id="UP000008142"/>
    </source>
</evidence>
<dbReference type="Gene3D" id="3.40.640.10">
    <property type="entry name" value="Type I PLP-dependent aspartate aminotransferase-like (Major domain)"/>
    <property type="match status" value="1"/>
</dbReference>
<dbReference type="UniPathway" id="UPA00557">
    <property type="reaction ID" value="UER00614"/>
</dbReference>
<dbReference type="HOGENOM" id="CLU_315672_0_0_1"/>
<evidence type="ECO:0000256" key="17">
    <source>
        <dbReference type="ARBA" id="ARBA00023098"/>
    </source>
</evidence>
<reference evidence="27" key="1">
    <citation type="submission" date="2008-07" db="EMBL/GenBank/DDBJ databases">
        <title>Annotation of Ajellomyces capsulatus strain H88.</title>
        <authorList>
            <person name="Champion M."/>
            <person name="Cuomo C."/>
            <person name="Ma L.-J."/>
            <person name="Henn M.R."/>
            <person name="Sil A."/>
            <person name="Goldman B."/>
            <person name="Young S.K."/>
            <person name="Kodira C.D."/>
            <person name="Zeng Q."/>
            <person name="Koehrsen M."/>
            <person name="Alvarado L."/>
            <person name="Berlin A."/>
            <person name="Borenstein D."/>
            <person name="Chen Z."/>
            <person name="Engels R."/>
            <person name="Freedman E."/>
            <person name="Gellesch M."/>
            <person name="Goldberg J."/>
            <person name="Griggs A."/>
            <person name="Gujja S."/>
            <person name="Heiman D."/>
            <person name="Hepburn T."/>
            <person name="Howarth C."/>
            <person name="Jen D."/>
            <person name="Larson L."/>
            <person name="Lewis B."/>
            <person name="Mehta T."/>
            <person name="Park D."/>
            <person name="Pearson M."/>
            <person name="Roberts A."/>
            <person name="Saif S."/>
            <person name="Shea T."/>
            <person name="Shenoy N."/>
            <person name="Sisk P."/>
            <person name="Stolte C."/>
            <person name="Sykes S."/>
            <person name="Walk T."/>
            <person name="White J."/>
            <person name="Yandava C."/>
            <person name="Klein B."/>
            <person name="McEwen J.G."/>
            <person name="Puccia R."/>
            <person name="Goldman G.H."/>
            <person name="Felipe M.S."/>
            <person name="Nino-Vega G."/>
            <person name="San-Blas G."/>
            <person name="Taylor J."/>
            <person name="Mendoza L."/>
            <person name="Galagan J."/>
            <person name="Nusbaum C."/>
            <person name="Birren B."/>
        </authorList>
    </citation>
    <scope>NUCLEOTIDE SEQUENCE [LARGE SCALE GENOMIC DNA]</scope>
    <source>
        <strain evidence="27">H88</strain>
    </source>
</reference>
<evidence type="ECO:0000256" key="3">
    <source>
        <dbReference type="ARBA" id="ARBA00004443"/>
    </source>
</evidence>
<dbReference type="GO" id="GO:0000105">
    <property type="term" value="P:L-histidine biosynthetic process"/>
    <property type="evidence" value="ECO:0007669"/>
    <property type="project" value="InterPro"/>
</dbReference>
<comment type="pathway">
    <text evidence="5">Lipid metabolism.</text>
</comment>
<sequence length="925" mass="102834">MAVSHLPFLLIRPRLTAPSRLHIFIPPLSSDQYSHKCYRPLSTESSPSPHDRDSGPLPGFNAAAHKDLNSPSNVSPASSNSGQSIPLSESGTNWYDNPDFTISTFSELPSKNFGVNQHMIINEEFKEALRQILWQFKAPIRYAFAYGSGVFPQSNRSATPAESSHPAAPQAIQTGQGNSGKMIDFIFGVSYSQHWHALNLNQHRDHYSGLGSLGSYVVSQIQEKWGAGVYFNPYVTVNGTLIKYGVVNIDTLCKDLSDWDSLYLAGRLQKPVKILRDHPKVRLANQVNLLSAVRVALLLLPPKFTEQQLYSTIAGISYLGDPRMSFASEDPRKVNNIVTSQMTNFRRLYAPLIETLPNVAFNDPQCARLDWVDNPEVDAWLAQDMDPFKRGNMVRRLPQSFREKLYFQFQSRYQIPRVEFEKMVEKSNDEDPERVHRRVGGVFEQRIAADEHLKDEATKSIRKTISWPSTNQSIKSLFTAGLGRGWRYMKEKQQKYASAKQETEGPRISRLTSQNVQGLISFNCGHIVAQENDGTNVLLDANENAYGPGLVLNSEGRIQKGLSAATATASENSSFPDIDFLGLNRYPDPHQIELKQLLCNLRNTHVHTQNTLTPDRLFVGVGSDEVIDALLRCFCTPGHDQILTCPPTYGMYSVSAQINDISIVKVPLDTSNNFRLRPEAINEVLSSTPSIKLVYICSPGNPTANLIRKDDIQKVLEHPTWNGVVVVDEAYIDFAPEGSSLAEWVAEWPNLVVMQTLSKAFGLAGIRLGAAFTSPEIARLLNSLKAPYNISSPTSALAKAVLATENVALMNRNKKKILVQRDRLISELPKVPGIGRFLGGMDSNFLLVEVLDRPAEEGGKPCNDMALAVYKALAEKKGVVVRFRGNEDGCKGCLRITVGTETEVSKFLREIQVVLSDIYATKGLK</sequence>
<dbReference type="InterPro" id="IPR015222">
    <property type="entry name" value="Tam41"/>
</dbReference>
<evidence type="ECO:0000256" key="14">
    <source>
        <dbReference type="ARBA" id="ARBA00022792"/>
    </source>
</evidence>
<feature type="region of interest" description="Disordered" evidence="24">
    <location>
        <begin position="38"/>
        <end position="92"/>
    </location>
</feature>
<dbReference type="STRING" id="544711.F0UA03"/>
<evidence type="ECO:0000256" key="13">
    <source>
        <dbReference type="ARBA" id="ARBA00022695"/>
    </source>
</evidence>
<organism evidence="27">
    <name type="scientific">Ajellomyces capsulatus (strain H88)</name>
    <name type="common">Darling's disease fungus</name>
    <name type="synonym">Histoplasma capsulatum</name>
    <dbReference type="NCBI Taxonomy" id="544711"/>
    <lineage>
        <taxon>Eukaryota</taxon>
        <taxon>Fungi</taxon>
        <taxon>Dikarya</taxon>
        <taxon>Ascomycota</taxon>
        <taxon>Pezizomycotina</taxon>
        <taxon>Eurotiomycetes</taxon>
        <taxon>Eurotiomycetidae</taxon>
        <taxon>Onygenales</taxon>
        <taxon>Ajellomycetaceae</taxon>
        <taxon>Histoplasma</taxon>
    </lineage>
</organism>
<evidence type="ECO:0000256" key="23">
    <source>
        <dbReference type="ARBA" id="ARBA00030262"/>
    </source>
</evidence>
<dbReference type="InterPro" id="IPR004839">
    <property type="entry name" value="Aminotransferase_I/II_large"/>
</dbReference>
<feature type="compositionally biased region" description="Polar residues" evidence="24">
    <location>
        <begin position="82"/>
        <end position="92"/>
    </location>
</feature>
<comment type="subcellular location">
    <subcellularLocation>
        <location evidence="3">Mitochondrion inner membrane</location>
        <topology evidence="3">Peripheral membrane protein</topology>
        <orientation evidence="3">Matrix side</orientation>
    </subcellularLocation>
</comment>
<keyword evidence="12 26" id="KW-0808">Transferase</keyword>
<evidence type="ECO:0000256" key="11">
    <source>
        <dbReference type="ARBA" id="ARBA00022576"/>
    </source>
</evidence>
<keyword evidence="21" id="KW-1208">Phospholipid metabolism</keyword>
<keyword evidence="19" id="KW-0472">Membrane</keyword>
<accession>F0UA03</accession>
<dbReference type="PANTHER" id="PTHR13619">
    <property type="entry name" value="PHOSPHATIDATE CYTIDYLYLTRANSFERASE, MITOCHONDRIAL"/>
    <property type="match status" value="1"/>
</dbReference>
<dbReference type="PANTHER" id="PTHR13619:SF0">
    <property type="entry name" value="PHOSPHATIDATE CYTIDYLYLTRANSFERASE, MITOCHONDRIAL"/>
    <property type="match status" value="1"/>
</dbReference>
<keyword evidence="20" id="KW-0594">Phospholipid biosynthesis</keyword>
<evidence type="ECO:0000256" key="5">
    <source>
        <dbReference type="ARBA" id="ARBA00005189"/>
    </source>
</evidence>
<dbReference type="GO" id="GO:0004400">
    <property type="term" value="F:histidinol-phosphate transaminase activity"/>
    <property type="evidence" value="ECO:0007669"/>
    <property type="project" value="InterPro"/>
</dbReference>
<comment type="cofactor">
    <cofactor evidence="1">
        <name>pyridoxal 5'-phosphate</name>
        <dbReference type="ChEBI" id="CHEBI:597326"/>
    </cofactor>
</comment>
<comment type="pathway">
    <text evidence="4">Phospholipid metabolism; CDP-diacylglycerol biosynthesis; CDP-diacylglycerol from sn-glycerol 3-phosphate: step 3/3.</text>
</comment>
<dbReference type="GO" id="GO:0016024">
    <property type="term" value="P:CDP-diacylglycerol biosynthetic process"/>
    <property type="evidence" value="ECO:0007669"/>
    <property type="project" value="UniProtKB-UniPathway"/>
</dbReference>
<evidence type="ECO:0000256" key="19">
    <source>
        <dbReference type="ARBA" id="ARBA00023136"/>
    </source>
</evidence>
<dbReference type="EMBL" id="DS990637">
    <property type="protein sequence ID" value="EGC43616.1"/>
    <property type="molecule type" value="Genomic_DNA"/>
</dbReference>
<dbReference type="InterPro" id="IPR015421">
    <property type="entry name" value="PyrdxlP-dep_Trfase_major"/>
</dbReference>
<dbReference type="VEuPathDB" id="FungiDB:I7I53_10226"/>
<evidence type="ECO:0000256" key="22">
    <source>
        <dbReference type="ARBA" id="ARBA00029893"/>
    </source>
</evidence>
<proteinExistence type="inferred from homology"/>
<evidence type="ECO:0000256" key="8">
    <source>
        <dbReference type="ARBA" id="ARBA00012487"/>
    </source>
</evidence>
<evidence type="ECO:0000313" key="26">
    <source>
        <dbReference type="EMBL" id="EGC43616.1"/>
    </source>
</evidence>
<dbReference type="GO" id="GO:0004605">
    <property type="term" value="F:phosphatidate cytidylyltransferase activity"/>
    <property type="evidence" value="ECO:0007669"/>
    <property type="project" value="UniProtKB-EC"/>
</dbReference>
<dbReference type="GO" id="GO:0032049">
    <property type="term" value="P:cardiolipin biosynthetic process"/>
    <property type="evidence" value="ECO:0007669"/>
    <property type="project" value="InterPro"/>
</dbReference>
<dbReference type="InterPro" id="IPR001917">
    <property type="entry name" value="Aminotrans_II_pyridoxalP_BS"/>
</dbReference>